<proteinExistence type="predicted"/>
<accession>A0A9W9EIE9</accession>
<dbReference type="EMBL" id="JAPQKI010000011">
    <property type="protein sequence ID" value="KAJ5082271.1"/>
    <property type="molecule type" value="Genomic_DNA"/>
</dbReference>
<dbReference type="GeneID" id="81362784"/>
<feature type="transmembrane region" description="Helical" evidence="2">
    <location>
        <begin position="172"/>
        <end position="199"/>
    </location>
</feature>
<keyword evidence="5" id="KW-1185">Reference proteome</keyword>
<evidence type="ECO:0000256" key="3">
    <source>
        <dbReference type="SAM" id="SignalP"/>
    </source>
</evidence>
<feature type="chain" id="PRO_5040808936" evidence="3">
    <location>
        <begin position="20"/>
        <end position="266"/>
    </location>
</feature>
<keyword evidence="2" id="KW-1133">Transmembrane helix</keyword>
<evidence type="ECO:0000256" key="2">
    <source>
        <dbReference type="SAM" id="Phobius"/>
    </source>
</evidence>
<feature type="transmembrane region" description="Helical" evidence="2">
    <location>
        <begin position="211"/>
        <end position="234"/>
    </location>
</feature>
<reference evidence="4" key="1">
    <citation type="submission" date="2022-11" db="EMBL/GenBank/DDBJ databases">
        <authorList>
            <person name="Petersen C."/>
        </authorList>
    </citation>
    <scope>NUCLEOTIDE SEQUENCE</scope>
    <source>
        <strain evidence="4">IBT 30761</strain>
    </source>
</reference>
<dbReference type="RefSeq" id="XP_056468793.1">
    <property type="nucleotide sequence ID" value="XM_056623805.1"/>
</dbReference>
<feature type="region of interest" description="Disordered" evidence="1">
    <location>
        <begin position="87"/>
        <end position="121"/>
    </location>
</feature>
<evidence type="ECO:0000256" key="1">
    <source>
        <dbReference type="SAM" id="MobiDB-lite"/>
    </source>
</evidence>
<keyword evidence="2" id="KW-0812">Transmembrane</keyword>
<feature type="signal peptide" evidence="3">
    <location>
        <begin position="1"/>
        <end position="19"/>
    </location>
</feature>
<dbReference type="OrthoDB" id="3061561at2759"/>
<comment type="caution">
    <text evidence="4">The sequence shown here is derived from an EMBL/GenBank/DDBJ whole genome shotgun (WGS) entry which is preliminary data.</text>
</comment>
<sequence>MKRWRTMYGFCLCMNGVLLQTKDDWTYPVHPGNVVPLIETGIVKRSHLRIREIRDRAKVDSLAKAFTLLQNLWMTCNIIARRAALQRTGGEEQPDEEKASEQPGSHPLDKEPPQPPNRDLNDDFLRGSIEQIFTYTTFESLRKPPTTEIPLMRITTNLPSWNSDFPTKAEQVVWRVFSLVAFVSPVLIYLVVVLVLYELLRASDGKKKADLSISLITVPQTIVFTILCFIYSIARWGNLVLMFTSLRALPAESYTTIDWSSTIPHI</sequence>
<keyword evidence="2" id="KW-0472">Membrane</keyword>
<protein>
    <submittedName>
        <fullName evidence="4">Uncharacterized protein</fullName>
    </submittedName>
</protein>
<name>A0A9W9EIE9_9EURO</name>
<evidence type="ECO:0000313" key="4">
    <source>
        <dbReference type="EMBL" id="KAJ5082271.1"/>
    </source>
</evidence>
<dbReference type="AlphaFoldDB" id="A0A9W9EIE9"/>
<evidence type="ECO:0000313" key="5">
    <source>
        <dbReference type="Proteomes" id="UP001149074"/>
    </source>
</evidence>
<dbReference type="Proteomes" id="UP001149074">
    <property type="component" value="Unassembled WGS sequence"/>
</dbReference>
<gene>
    <name evidence="4" type="ORF">N7532_011314</name>
</gene>
<reference evidence="4" key="2">
    <citation type="journal article" date="2023" name="IMA Fungus">
        <title>Comparative genomic study of the Penicillium genus elucidates a diverse pangenome and 15 lateral gene transfer events.</title>
        <authorList>
            <person name="Petersen C."/>
            <person name="Sorensen T."/>
            <person name="Nielsen M.R."/>
            <person name="Sondergaard T.E."/>
            <person name="Sorensen J.L."/>
            <person name="Fitzpatrick D.A."/>
            <person name="Frisvad J.C."/>
            <person name="Nielsen K.L."/>
        </authorList>
    </citation>
    <scope>NUCLEOTIDE SEQUENCE</scope>
    <source>
        <strain evidence="4">IBT 30761</strain>
    </source>
</reference>
<dbReference type="PANTHER" id="PTHR35043">
    <property type="entry name" value="TRANSCRIPTION FACTOR DOMAIN-CONTAINING PROTEIN"/>
    <property type="match status" value="1"/>
</dbReference>
<keyword evidence="3" id="KW-0732">Signal</keyword>
<organism evidence="4 5">
    <name type="scientific">Penicillium argentinense</name>
    <dbReference type="NCBI Taxonomy" id="1131581"/>
    <lineage>
        <taxon>Eukaryota</taxon>
        <taxon>Fungi</taxon>
        <taxon>Dikarya</taxon>
        <taxon>Ascomycota</taxon>
        <taxon>Pezizomycotina</taxon>
        <taxon>Eurotiomycetes</taxon>
        <taxon>Eurotiomycetidae</taxon>
        <taxon>Eurotiales</taxon>
        <taxon>Aspergillaceae</taxon>
        <taxon>Penicillium</taxon>
    </lineage>
</organism>
<dbReference type="PANTHER" id="PTHR35043:SF7">
    <property type="entry name" value="TRANSCRIPTION FACTOR DOMAIN-CONTAINING PROTEIN"/>
    <property type="match status" value="1"/>
</dbReference>